<dbReference type="AlphaFoldDB" id="A0A0A9AHE6"/>
<evidence type="ECO:0000313" key="1">
    <source>
        <dbReference type="EMBL" id="JAD51079.1"/>
    </source>
</evidence>
<name>A0A0A9AHE6_ARUDO</name>
<protein>
    <submittedName>
        <fullName evidence="1">Uncharacterized protein</fullName>
    </submittedName>
</protein>
<organism evidence="1">
    <name type="scientific">Arundo donax</name>
    <name type="common">Giant reed</name>
    <name type="synonym">Donax arundinaceus</name>
    <dbReference type="NCBI Taxonomy" id="35708"/>
    <lineage>
        <taxon>Eukaryota</taxon>
        <taxon>Viridiplantae</taxon>
        <taxon>Streptophyta</taxon>
        <taxon>Embryophyta</taxon>
        <taxon>Tracheophyta</taxon>
        <taxon>Spermatophyta</taxon>
        <taxon>Magnoliopsida</taxon>
        <taxon>Liliopsida</taxon>
        <taxon>Poales</taxon>
        <taxon>Poaceae</taxon>
        <taxon>PACMAD clade</taxon>
        <taxon>Arundinoideae</taxon>
        <taxon>Arundineae</taxon>
        <taxon>Arundo</taxon>
    </lineage>
</organism>
<sequence length="24" mass="2863">MQSHFAVFFKQCYAYKSNRTCTVC</sequence>
<proteinExistence type="predicted"/>
<accession>A0A0A9AHE6</accession>
<dbReference type="EMBL" id="GBRH01246816">
    <property type="protein sequence ID" value="JAD51079.1"/>
    <property type="molecule type" value="Transcribed_RNA"/>
</dbReference>
<reference evidence="1" key="1">
    <citation type="submission" date="2014-09" db="EMBL/GenBank/DDBJ databases">
        <authorList>
            <person name="Magalhaes I.L.F."/>
            <person name="Oliveira U."/>
            <person name="Santos F.R."/>
            <person name="Vidigal T.H.D.A."/>
            <person name="Brescovit A.D."/>
            <person name="Santos A.J."/>
        </authorList>
    </citation>
    <scope>NUCLEOTIDE SEQUENCE</scope>
    <source>
        <tissue evidence="1">Shoot tissue taken approximately 20 cm above the soil surface</tissue>
    </source>
</reference>
<reference evidence="1" key="2">
    <citation type="journal article" date="2015" name="Data Brief">
        <title>Shoot transcriptome of the giant reed, Arundo donax.</title>
        <authorList>
            <person name="Barrero R.A."/>
            <person name="Guerrero F.D."/>
            <person name="Moolhuijzen P."/>
            <person name="Goolsby J.A."/>
            <person name="Tidwell J."/>
            <person name="Bellgard S.E."/>
            <person name="Bellgard M.I."/>
        </authorList>
    </citation>
    <scope>NUCLEOTIDE SEQUENCE</scope>
    <source>
        <tissue evidence="1">Shoot tissue taken approximately 20 cm above the soil surface</tissue>
    </source>
</reference>